<accession>A0A6J5H0X4</accession>
<feature type="chain" id="PRO_5026973282" evidence="1">
    <location>
        <begin position="25"/>
        <end position="100"/>
    </location>
</feature>
<feature type="signal peptide" evidence="1">
    <location>
        <begin position="1"/>
        <end position="24"/>
    </location>
</feature>
<dbReference type="AlphaFoldDB" id="A0A6J5H0X4"/>
<evidence type="ECO:0000313" key="3">
    <source>
        <dbReference type="Proteomes" id="UP000494252"/>
    </source>
</evidence>
<name>A0A6J5H0X4_9BURK</name>
<keyword evidence="1" id="KW-0732">Signal</keyword>
<proteinExistence type="predicted"/>
<evidence type="ECO:0000313" key="2">
    <source>
        <dbReference type="EMBL" id="CAB3809812.1"/>
    </source>
</evidence>
<gene>
    <name evidence="2" type="ORF">LMG27177_06921</name>
</gene>
<sequence length="100" mass="10760">MSVLRFAAPLVLFVAACSPAWSYASVQPVQVVESDTLTPNQATVSGPRNAAQPADRPVLSIGVSDPNTQLFLPRLLTDIINAVNSRASANDFLRNVRHDM</sequence>
<organism evidence="2 3">
    <name type="scientific">Paraburkholderia fynbosensis</name>
    <dbReference type="NCBI Taxonomy" id="1200993"/>
    <lineage>
        <taxon>Bacteria</taxon>
        <taxon>Pseudomonadati</taxon>
        <taxon>Pseudomonadota</taxon>
        <taxon>Betaproteobacteria</taxon>
        <taxon>Burkholderiales</taxon>
        <taxon>Burkholderiaceae</taxon>
        <taxon>Paraburkholderia</taxon>
    </lineage>
</organism>
<keyword evidence="3" id="KW-1185">Reference proteome</keyword>
<evidence type="ECO:0000256" key="1">
    <source>
        <dbReference type="SAM" id="SignalP"/>
    </source>
</evidence>
<dbReference type="PROSITE" id="PS51257">
    <property type="entry name" value="PROKAR_LIPOPROTEIN"/>
    <property type="match status" value="1"/>
</dbReference>
<protein>
    <submittedName>
        <fullName evidence="2">Uncharacterized protein</fullName>
    </submittedName>
</protein>
<dbReference type="Proteomes" id="UP000494252">
    <property type="component" value="Unassembled WGS sequence"/>
</dbReference>
<dbReference type="EMBL" id="CADIKI010000031">
    <property type="protein sequence ID" value="CAB3809812.1"/>
    <property type="molecule type" value="Genomic_DNA"/>
</dbReference>
<reference evidence="2 3" key="1">
    <citation type="submission" date="2020-04" db="EMBL/GenBank/DDBJ databases">
        <authorList>
            <person name="De Canck E."/>
        </authorList>
    </citation>
    <scope>NUCLEOTIDE SEQUENCE [LARGE SCALE GENOMIC DNA]</scope>
    <source>
        <strain evidence="2 3">LMG 27177</strain>
    </source>
</reference>